<sequence length="386" mass="43009">MTMHKDLFLLLREYGSLTSPKAITFPSHLPLAFITNFLIRSILSNPHFQRYPPATQFQQQWWKRIISLLEEQASKDQANEIDSRIFDYYVSLLPSSGPPPGSMQLEIRNQICGRGIPVVGELPSKSFITHFWKSATPGPDKSSVNGEGSEEINLHDYQVTTLQESRTLIESGTTGLRTWPASHVLAQYLIDHPEDLVENNRILELGCGIGFLGIIVATLQQLPSGDENESTSCVWLTDVNEEVLIQCRRNLQLACNLSSSHPRVHYHALDWSDALGSDTTALRTLLHDEINPSLILGADIVFDPSLVPLLVALLSLALGPTNLKRLALIALTVRNQETFDLFLSTAKEQGLHAEDVDVGNQHLFSVDAMPGSEPKDDVRILRFRTT</sequence>
<dbReference type="OrthoDB" id="194386at2759"/>
<proteinExistence type="predicted"/>
<comment type="caution">
    <text evidence="1">The sequence shown here is derived from an EMBL/GenBank/DDBJ whole genome shotgun (WGS) entry which is preliminary data.</text>
</comment>
<dbReference type="AlphaFoldDB" id="A0A8H5LZ27"/>
<protein>
    <submittedName>
        <fullName evidence="1">Uncharacterized protein</fullName>
    </submittedName>
</protein>
<evidence type="ECO:0000313" key="1">
    <source>
        <dbReference type="EMBL" id="KAF5375290.1"/>
    </source>
</evidence>
<reference evidence="1 2" key="1">
    <citation type="journal article" date="2020" name="ISME J.">
        <title>Uncovering the hidden diversity of litter-decomposition mechanisms in mushroom-forming fungi.</title>
        <authorList>
            <person name="Floudas D."/>
            <person name="Bentzer J."/>
            <person name="Ahren D."/>
            <person name="Johansson T."/>
            <person name="Persson P."/>
            <person name="Tunlid A."/>
        </authorList>
    </citation>
    <scope>NUCLEOTIDE SEQUENCE [LARGE SCALE GENOMIC DNA]</scope>
    <source>
        <strain evidence="1 2">CBS 291.85</strain>
    </source>
</reference>
<dbReference type="GO" id="GO:0008757">
    <property type="term" value="F:S-adenosylmethionine-dependent methyltransferase activity"/>
    <property type="evidence" value="ECO:0007669"/>
    <property type="project" value="UniProtKB-ARBA"/>
</dbReference>
<organism evidence="1 2">
    <name type="scientific">Tetrapyrgos nigripes</name>
    <dbReference type="NCBI Taxonomy" id="182062"/>
    <lineage>
        <taxon>Eukaryota</taxon>
        <taxon>Fungi</taxon>
        <taxon>Dikarya</taxon>
        <taxon>Basidiomycota</taxon>
        <taxon>Agaricomycotina</taxon>
        <taxon>Agaricomycetes</taxon>
        <taxon>Agaricomycetidae</taxon>
        <taxon>Agaricales</taxon>
        <taxon>Marasmiineae</taxon>
        <taxon>Marasmiaceae</taxon>
        <taxon>Tetrapyrgos</taxon>
    </lineage>
</organism>
<dbReference type="GO" id="GO:0005737">
    <property type="term" value="C:cytoplasm"/>
    <property type="evidence" value="ECO:0007669"/>
    <property type="project" value="TreeGrafter"/>
</dbReference>
<gene>
    <name evidence="1" type="ORF">D9758_000540</name>
</gene>
<dbReference type="SUPFAM" id="SSF53335">
    <property type="entry name" value="S-adenosyl-L-methionine-dependent methyltransferases"/>
    <property type="match status" value="1"/>
</dbReference>
<dbReference type="InterPro" id="IPR019410">
    <property type="entry name" value="Methyltransf_16"/>
</dbReference>
<dbReference type="EMBL" id="JAACJM010000001">
    <property type="protein sequence ID" value="KAF5375290.1"/>
    <property type="molecule type" value="Genomic_DNA"/>
</dbReference>
<accession>A0A8H5LZ27</accession>
<name>A0A8H5LZ27_9AGAR</name>
<dbReference type="Pfam" id="PF10294">
    <property type="entry name" value="Methyltransf_16"/>
    <property type="match status" value="1"/>
</dbReference>
<keyword evidence="2" id="KW-1185">Reference proteome</keyword>
<evidence type="ECO:0000313" key="2">
    <source>
        <dbReference type="Proteomes" id="UP000559256"/>
    </source>
</evidence>
<dbReference type="Gene3D" id="3.40.50.150">
    <property type="entry name" value="Vaccinia Virus protein VP39"/>
    <property type="match status" value="1"/>
</dbReference>
<dbReference type="Proteomes" id="UP000559256">
    <property type="component" value="Unassembled WGS sequence"/>
</dbReference>
<dbReference type="PANTHER" id="PTHR14614">
    <property type="entry name" value="HEPATOCELLULAR CARCINOMA-ASSOCIATED ANTIGEN"/>
    <property type="match status" value="1"/>
</dbReference>
<dbReference type="InterPro" id="IPR029063">
    <property type="entry name" value="SAM-dependent_MTases_sf"/>
</dbReference>
<dbReference type="PANTHER" id="PTHR14614:SF130">
    <property type="entry name" value="PROTEIN-LYSINE N-METHYLTRANSFERASE EEF2KMT"/>
    <property type="match status" value="1"/>
</dbReference>